<dbReference type="RefSeq" id="WP_307351465.1">
    <property type="nucleotide sequence ID" value="NZ_JAUSVS010000008.1"/>
</dbReference>
<dbReference type="PANTHER" id="PTHR36151">
    <property type="entry name" value="BLR2777 PROTEIN"/>
    <property type="match status" value="1"/>
</dbReference>
<protein>
    <submittedName>
        <fullName evidence="2">Uncharacterized protein (DUF2236 family)</fullName>
    </submittedName>
</protein>
<gene>
    <name evidence="2" type="ORF">QO010_003619</name>
</gene>
<dbReference type="EMBL" id="JAUSVS010000008">
    <property type="protein sequence ID" value="MDQ0465827.1"/>
    <property type="molecule type" value="Genomic_DNA"/>
</dbReference>
<dbReference type="PANTHER" id="PTHR36151:SF3">
    <property type="entry name" value="ER-BOUND OXYGENASE MPAB_MPAB'_RUBBER OXYGENASE CATALYTIC DOMAIN-CONTAINING PROTEIN"/>
    <property type="match status" value="1"/>
</dbReference>
<keyword evidence="3" id="KW-1185">Reference proteome</keyword>
<evidence type="ECO:0000313" key="2">
    <source>
        <dbReference type="EMBL" id="MDQ0465827.1"/>
    </source>
</evidence>
<feature type="domain" description="ER-bound oxygenase mpaB/mpaB'/Rubber oxygenase catalytic" evidence="1">
    <location>
        <begin position="49"/>
        <end position="258"/>
    </location>
</feature>
<evidence type="ECO:0000313" key="3">
    <source>
        <dbReference type="Proteomes" id="UP001228905"/>
    </source>
</evidence>
<reference evidence="2 3" key="1">
    <citation type="submission" date="2023-07" db="EMBL/GenBank/DDBJ databases">
        <title>Genomic Encyclopedia of Type Strains, Phase IV (KMG-IV): sequencing the most valuable type-strain genomes for metagenomic binning, comparative biology and taxonomic classification.</title>
        <authorList>
            <person name="Goeker M."/>
        </authorList>
    </citation>
    <scope>NUCLEOTIDE SEQUENCE [LARGE SCALE GENOMIC DNA]</scope>
    <source>
        <strain evidence="2 3">DSM 18695</strain>
    </source>
</reference>
<proteinExistence type="predicted"/>
<organism evidence="2 3">
    <name type="scientific">Caulobacter ginsengisoli</name>
    <dbReference type="NCBI Taxonomy" id="400775"/>
    <lineage>
        <taxon>Bacteria</taxon>
        <taxon>Pseudomonadati</taxon>
        <taxon>Pseudomonadota</taxon>
        <taxon>Alphaproteobacteria</taxon>
        <taxon>Caulobacterales</taxon>
        <taxon>Caulobacteraceae</taxon>
        <taxon>Caulobacter</taxon>
    </lineage>
</organism>
<dbReference type="InterPro" id="IPR018713">
    <property type="entry name" value="MPAB/Lcp_cat_dom"/>
</dbReference>
<name>A0ABU0IXZ6_9CAUL</name>
<accession>A0ABU0IXZ6</accession>
<sequence>MKTATLPKPLQSRLDAAASGYASGKGMPTVDFTAPAGEAALAAPDSVSWRVFKNPIALYIGGITAVLLELAEPRVRSGVWDHTSFRTDPLPRMQRTGLAAMMTVYGPRSAAEKMIAGVGRMHARVKGQTPAGVAYGASDPELLDWVQATASFGFMNAYHRFVRPLSQAERDRFYAEAAPAAKLYGATGAPGSEAELEAQFEAMRPKLERSEIVFEFLDIMKRTAALPGPLRLMQPVLMRAAIDILPGWTRDILGLDASYGLKPWQTWLVAMAGKASDRLVIKAAPPAQACVRMGLPPEYLYRHP</sequence>
<dbReference type="Proteomes" id="UP001228905">
    <property type="component" value="Unassembled WGS sequence"/>
</dbReference>
<evidence type="ECO:0000259" key="1">
    <source>
        <dbReference type="Pfam" id="PF09995"/>
    </source>
</evidence>
<dbReference type="Pfam" id="PF09995">
    <property type="entry name" value="MPAB_Lcp_cat"/>
    <property type="match status" value="1"/>
</dbReference>
<comment type="caution">
    <text evidence="2">The sequence shown here is derived from an EMBL/GenBank/DDBJ whole genome shotgun (WGS) entry which is preliminary data.</text>
</comment>